<dbReference type="AlphaFoldDB" id="A0A444Y545"/>
<keyword evidence="4" id="KW-1185">Reference proteome</keyword>
<dbReference type="PANTHER" id="PTHR47925">
    <property type="entry name" value="OS01G0913400 PROTEIN-RELATED"/>
    <property type="match status" value="1"/>
</dbReference>
<evidence type="ECO:0000256" key="2">
    <source>
        <dbReference type="PROSITE-ProRule" id="PRU00708"/>
    </source>
</evidence>
<proteinExistence type="predicted"/>
<reference evidence="3 4" key="1">
    <citation type="submission" date="2019-01" db="EMBL/GenBank/DDBJ databases">
        <title>Sequencing of cultivated peanut Arachis hypogaea provides insights into genome evolution and oil improvement.</title>
        <authorList>
            <person name="Chen X."/>
        </authorList>
    </citation>
    <scope>NUCLEOTIDE SEQUENCE [LARGE SCALE GENOMIC DNA]</scope>
    <source>
        <strain evidence="4">cv. Fuhuasheng</strain>
        <tissue evidence="3">Leaves</tissue>
    </source>
</reference>
<dbReference type="PROSITE" id="PS51375">
    <property type="entry name" value="PPR"/>
    <property type="match status" value="2"/>
</dbReference>
<sequence length="188" mass="21600">MAKQNLRQAIDFLYSCGLATSDSYMCHVLFCVRANDFVQAKRLQSHMQLHLFQPKVSFIHNHQHLHLFTKCGKLSYARDLFDNMTHRDIYSWNSLLSAYAKLGLVEDLHSSKALKILVRIQEDGFQPIQYSDVNALQACSKLLDLKLANGCGDNTFIWNAITGVYAKCGDIHRARWFFDQMTHKNVVS</sequence>
<evidence type="ECO:0008006" key="5">
    <source>
        <dbReference type="Google" id="ProtNLM"/>
    </source>
</evidence>
<protein>
    <recommendedName>
        <fullName evidence="5">Pentatricopeptide repeat-containing protein</fullName>
    </recommendedName>
</protein>
<dbReference type="InterPro" id="IPR002885">
    <property type="entry name" value="PPR_rpt"/>
</dbReference>
<keyword evidence="1" id="KW-0677">Repeat</keyword>
<feature type="repeat" description="PPR" evidence="2">
    <location>
        <begin position="88"/>
        <end position="127"/>
    </location>
</feature>
<gene>
    <name evidence="3" type="ORF">Ahy_B08g092948</name>
</gene>
<name>A0A444Y545_ARAHY</name>
<dbReference type="Pfam" id="PF01535">
    <property type="entry name" value="PPR"/>
    <property type="match status" value="3"/>
</dbReference>
<dbReference type="Gene3D" id="1.25.40.10">
    <property type="entry name" value="Tetratricopeptide repeat domain"/>
    <property type="match status" value="1"/>
</dbReference>
<feature type="repeat" description="PPR" evidence="2">
    <location>
        <begin position="154"/>
        <end position="188"/>
    </location>
</feature>
<evidence type="ECO:0000313" key="4">
    <source>
        <dbReference type="Proteomes" id="UP000289738"/>
    </source>
</evidence>
<dbReference type="EMBL" id="SDMP01000018">
    <property type="protein sequence ID" value="RYQ96986.1"/>
    <property type="molecule type" value="Genomic_DNA"/>
</dbReference>
<evidence type="ECO:0000313" key="3">
    <source>
        <dbReference type="EMBL" id="RYQ96986.1"/>
    </source>
</evidence>
<accession>A0A444Y545</accession>
<dbReference type="PANTHER" id="PTHR47925:SF84">
    <property type="entry name" value="PENTATRICOPEPTIDE REPEAT-CONTAINING PROTEIN"/>
    <property type="match status" value="1"/>
</dbReference>
<dbReference type="Proteomes" id="UP000289738">
    <property type="component" value="Chromosome B08"/>
</dbReference>
<dbReference type="InterPro" id="IPR011990">
    <property type="entry name" value="TPR-like_helical_dom_sf"/>
</dbReference>
<organism evidence="3 4">
    <name type="scientific">Arachis hypogaea</name>
    <name type="common">Peanut</name>
    <dbReference type="NCBI Taxonomy" id="3818"/>
    <lineage>
        <taxon>Eukaryota</taxon>
        <taxon>Viridiplantae</taxon>
        <taxon>Streptophyta</taxon>
        <taxon>Embryophyta</taxon>
        <taxon>Tracheophyta</taxon>
        <taxon>Spermatophyta</taxon>
        <taxon>Magnoliopsida</taxon>
        <taxon>eudicotyledons</taxon>
        <taxon>Gunneridae</taxon>
        <taxon>Pentapetalae</taxon>
        <taxon>rosids</taxon>
        <taxon>fabids</taxon>
        <taxon>Fabales</taxon>
        <taxon>Fabaceae</taxon>
        <taxon>Papilionoideae</taxon>
        <taxon>50 kb inversion clade</taxon>
        <taxon>dalbergioids sensu lato</taxon>
        <taxon>Dalbergieae</taxon>
        <taxon>Pterocarpus clade</taxon>
        <taxon>Arachis</taxon>
    </lineage>
</organism>
<evidence type="ECO:0000256" key="1">
    <source>
        <dbReference type="ARBA" id="ARBA00022737"/>
    </source>
</evidence>
<comment type="caution">
    <text evidence="3">The sequence shown here is derived from an EMBL/GenBank/DDBJ whole genome shotgun (WGS) entry which is preliminary data.</text>
</comment>